<comment type="subcellular location">
    <subcellularLocation>
        <location evidence="1">Membrane</location>
        <topology evidence="1">Multi-pass membrane protein</topology>
    </subcellularLocation>
</comment>
<feature type="transmembrane region" description="Helical" evidence="6">
    <location>
        <begin position="39"/>
        <end position="65"/>
    </location>
</feature>
<evidence type="ECO:0000256" key="5">
    <source>
        <dbReference type="ARBA" id="ARBA00023136"/>
    </source>
</evidence>
<dbReference type="Pfam" id="PF02683">
    <property type="entry name" value="DsbD_TM"/>
    <property type="match status" value="1"/>
</dbReference>
<name>A0A1M7BWX8_HALPU</name>
<organism evidence="8 9">
    <name type="scientific">Haladaptatus paucihalophilus DX253</name>
    <dbReference type="NCBI Taxonomy" id="797209"/>
    <lineage>
        <taxon>Archaea</taxon>
        <taxon>Methanobacteriati</taxon>
        <taxon>Methanobacteriota</taxon>
        <taxon>Stenosarchaea group</taxon>
        <taxon>Halobacteria</taxon>
        <taxon>Halobacteriales</taxon>
        <taxon>Haladaptataceae</taxon>
        <taxon>Haladaptatus</taxon>
    </lineage>
</organism>
<dbReference type="PANTHER" id="PTHR31272:SF9">
    <property type="entry name" value="BLL1027 PROTEIN"/>
    <property type="match status" value="1"/>
</dbReference>
<feature type="transmembrane region" description="Helical" evidence="6">
    <location>
        <begin position="123"/>
        <end position="148"/>
    </location>
</feature>
<evidence type="ECO:0000313" key="9">
    <source>
        <dbReference type="Proteomes" id="UP000184203"/>
    </source>
</evidence>
<evidence type="ECO:0000256" key="1">
    <source>
        <dbReference type="ARBA" id="ARBA00004141"/>
    </source>
</evidence>
<keyword evidence="9" id="KW-1185">Reference proteome</keyword>
<dbReference type="RefSeq" id="WP_026178025.1">
    <property type="nucleotide sequence ID" value="NZ_AEMG01000008.1"/>
</dbReference>
<dbReference type="InterPro" id="IPR051790">
    <property type="entry name" value="Cytochrome_c-biogenesis_DsbD"/>
</dbReference>
<gene>
    <name evidence="8" type="ORF">SAMN05444342_4197</name>
</gene>
<feature type="transmembrane region" description="Helical" evidence="6">
    <location>
        <begin position="199"/>
        <end position="218"/>
    </location>
</feature>
<keyword evidence="3 6" id="KW-0812">Transmembrane</keyword>
<evidence type="ECO:0000256" key="4">
    <source>
        <dbReference type="ARBA" id="ARBA00022989"/>
    </source>
</evidence>
<keyword evidence="4 6" id="KW-1133">Transmembrane helix</keyword>
<dbReference type="Proteomes" id="UP000184203">
    <property type="component" value="Unassembled WGS sequence"/>
</dbReference>
<dbReference type="AlphaFoldDB" id="A0A1M7BWX8"/>
<keyword evidence="5 6" id="KW-0472">Membrane</keyword>
<feature type="transmembrane region" description="Helical" evidence="6">
    <location>
        <begin position="160"/>
        <end position="179"/>
    </location>
</feature>
<accession>A0A1M7BWX8</accession>
<evidence type="ECO:0000313" key="8">
    <source>
        <dbReference type="EMBL" id="SHL59403.1"/>
    </source>
</evidence>
<evidence type="ECO:0000256" key="6">
    <source>
        <dbReference type="SAM" id="Phobius"/>
    </source>
</evidence>
<dbReference type="EMBL" id="FRAN01000009">
    <property type="protein sequence ID" value="SHL59403.1"/>
    <property type="molecule type" value="Genomic_DNA"/>
</dbReference>
<comment type="similarity">
    <text evidence="2">Belongs to the DsbD family.</text>
</comment>
<sequence length="227" mass="23667">MVEAPSTVAVFVAGVLTILTPCCLPMLPPMVAGSVGHRFRPLAIVVGSIGSFTALGVATGIVGQISPDSLRAPLMIIMIAFGATMADDEIHELYSKYTSKIAGRATETTTIIDEESHPIASALVLGLLLGVVWLPCVGPILGGVLAYVGTTGDVTRSSSLLFVYGLGFSLPLLAVSYGGKQGGRALVNILLQGQRPENLRKASGYVLIITGIAMLFDIDKLIMSLII</sequence>
<evidence type="ECO:0000256" key="2">
    <source>
        <dbReference type="ARBA" id="ARBA00006143"/>
    </source>
</evidence>
<dbReference type="GO" id="GO:0017004">
    <property type="term" value="P:cytochrome complex assembly"/>
    <property type="evidence" value="ECO:0007669"/>
    <property type="project" value="InterPro"/>
</dbReference>
<reference evidence="9" key="1">
    <citation type="submission" date="2016-11" db="EMBL/GenBank/DDBJ databases">
        <authorList>
            <person name="Varghese N."/>
            <person name="Submissions S."/>
        </authorList>
    </citation>
    <scope>NUCLEOTIDE SEQUENCE [LARGE SCALE GENOMIC DNA]</scope>
    <source>
        <strain evidence="9">DX253</strain>
    </source>
</reference>
<dbReference type="InterPro" id="IPR003834">
    <property type="entry name" value="Cyt_c_assmbl_TM_dom"/>
</dbReference>
<feature type="transmembrane region" description="Helical" evidence="6">
    <location>
        <begin position="6"/>
        <end position="27"/>
    </location>
</feature>
<evidence type="ECO:0000259" key="7">
    <source>
        <dbReference type="Pfam" id="PF02683"/>
    </source>
</evidence>
<dbReference type="GO" id="GO:0016020">
    <property type="term" value="C:membrane"/>
    <property type="evidence" value="ECO:0007669"/>
    <property type="project" value="UniProtKB-SubCell"/>
</dbReference>
<evidence type="ECO:0000256" key="3">
    <source>
        <dbReference type="ARBA" id="ARBA00022692"/>
    </source>
</evidence>
<dbReference type="OrthoDB" id="115386at2157"/>
<feature type="domain" description="Cytochrome C biogenesis protein transmembrane" evidence="7">
    <location>
        <begin position="8"/>
        <end position="180"/>
    </location>
</feature>
<dbReference type="PANTHER" id="PTHR31272">
    <property type="entry name" value="CYTOCHROME C-TYPE BIOGENESIS PROTEIN HI_1454-RELATED"/>
    <property type="match status" value="1"/>
</dbReference>
<protein>
    <submittedName>
        <fullName evidence="8">Cytochrome C biogenesis protein transmembrane region</fullName>
    </submittedName>
</protein>
<proteinExistence type="inferred from homology"/>